<feature type="coiled-coil region" evidence="1">
    <location>
        <begin position="123"/>
        <end position="150"/>
    </location>
</feature>
<keyword evidence="2" id="KW-1133">Transmembrane helix</keyword>
<gene>
    <name evidence="3" type="ORF">ASEP1449_LOCUS4390</name>
</gene>
<evidence type="ECO:0000256" key="1">
    <source>
        <dbReference type="SAM" id="Coils"/>
    </source>
</evidence>
<organism evidence="3">
    <name type="scientific">Attheya septentrionalis</name>
    <dbReference type="NCBI Taxonomy" id="420275"/>
    <lineage>
        <taxon>Eukaryota</taxon>
        <taxon>Sar</taxon>
        <taxon>Stramenopiles</taxon>
        <taxon>Ochrophyta</taxon>
        <taxon>Bacillariophyta</taxon>
        <taxon>Coscinodiscophyceae</taxon>
        <taxon>Chaetocerotophycidae</taxon>
        <taxon>Chaetocerotales</taxon>
        <taxon>Attheyaceae</taxon>
        <taxon>Attheya</taxon>
    </lineage>
</organism>
<proteinExistence type="predicted"/>
<evidence type="ECO:0000313" key="3">
    <source>
        <dbReference type="EMBL" id="CAD9812565.1"/>
    </source>
</evidence>
<protein>
    <submittedName>
        <fullName evidence="3">Uncharacterized protein</fullName>
    </submittedName>
</protein>
<name>A0A7S2XKJ8_9STRA</name>
<dbReference type="EMBL" id="HBHQ01006516">
    <property type="protein sequence ID" value="CAD9812565.1"/>
    <property type="molecule type" value="Transcribed_RNA"/>
</dbReference>
<keyword evidence="2" id="KW-0472">Membrane</keyword>
<reference evidence="3" key="1">
    <citation type="submission" date="2021-01" db="EMBL/GenBank/DDBJ databases">
        <authorList>
            <person name="Corre E."/>
            <person name="Pelletier E."/>
            <person name="Niang G."/>
            <person name="Scheremetjew M."/>
            <person name="Finn R."/>
            <person name="Kale V."/>
            <person name="Holt S."/>
            <person name="Cochrane G."/>
            <person name="Meng A."/>
            <person name="Brown T."/>
            <person name="Cohen L."/>
        </authorList>
    </citation>
    <scope>NUCLEOTIDE SEQUENCE</scope>
    <source>
        <strain evidence="3">CCMP2084</strain>
    </source>
</reference>
<sequence>MMAVEIKATREQVEMTDWNIGEPVESSAGEDGDDKLVDAKERAEMEMMLEEEKQMGFWDKIWYGAAGGSAVMQCVSMAWHRSLVTYVAGAVGLLCAPAVAVSQRKLQSTDSLRKYQNLLRGDVNRLMHANDKLTANVDELEVQVGGLQETEQKLDEITKEQGTNTAHLIELINENQTILNKMNANIKGVAMEQLVSVVLRSDRDEDFSIEGTEIRRLQLRLSNIPGIVVNEERFIAKLEKDGSLGGIMQVIRTIEIDDLPEEERIFMIDESQLKK</sequence>
<accession>A0A7S2XKJ8</accession>
<keyword evidence="2" id="KW-0812">Transmembrane</keyword>
<feature type="transmembrane region" description="Helical" evidence="2">
    <location>
        <begin position="85"/>
        <end position="103"/>
    </location>
</feature>
<dbReference type="AlphaFoldDB" id="A0A7S2XKJ8"/>
<keyword evidence="1" id="KW-0175">Coiled coil</keyword>
<evidence type="ECO:0000256" key="2">
    <source>
        <dbReference type="SAM" id="Phobius"/>
    </source>
</evidence>